<evidence type="ECO:0000313" key="4">
    <source>
        <dbReference type="Proteomes" id="UP000782880"/>
    </source>
</evidence>
<dbReference type="Pfam" id="PF01381">
    <property type="entry name" value="HTH_3"/>
    <property type="match status" value="1"/>
</dbReference>
<reference evidence="3" key="2">
    <citation type="submission" date="2021-09" db="EMBL/GenBank/DDBJ databases">
        <authorList>
            <person name="Gilroy R."/>
        </authorList>
    </citation>
    <scope>NUCLEOTIDE SEQUENCE</scope>
    <source>
        <strain evidence="3">ChiBcec21-2208</strain>
    </source>
</reference>
<dbReference type="SMART" id="SM00530">
    <property type="entry name" value="HTH_XRE"/>
    <property type="match status" value="1"/>
</dbReference>
<dbReference type="SUPFAM" id="SSF47413">
    <property type="entry name" value="lambda repressor-like DNA-binding domains"/>
    <property type="match status" value="1"/>
</dbReference>
<accession>A0A921LPG0</accession>
<keyword evidence="1" id="KW-0238">DNA-binding</keyword>
<sequence>MAMEFSRILTLLRKERGITQKQAAQDLGISQAQLSHYEKGIRECGLAFVVQVADYYGVSCDYLLGRSAERSGQTIRVEDLPETGSPTSGSVYRGSVLPTMYKKLIENSLDILYDKLQESGDKQLVTDISRYLMLAVYKVFRQMHDACPRNVTGMFRIGAARWQASADAAMRLTEADLTATLKGEEGNRDSVDPATMALTTERLTHDYPRHATSLLNLVKTAEESMRSLQKME</sequence>
<dbReference type="Gene3D" id="1.10.260.40">
    <property type="entry name" value="lambda repressor-like DNA-binding domains"/>
    <property type="match status" value="1"/>
</dbReference>
<name>A0A921LPG0_9FIRM</name>
<dbReference type="PROSITE" id="PS50943">
    <property type="entry name" value="HTH_CROC1"/>
    <property type="match status" value="1"/>
</dbReference>
<dbReference type="AlphaFoldDB" id="A0A921LPG0"/>
<dbReference type="EMBL" id="DYVE01000249">
    <property type="protein sequence ID" value="HJG28887.1"/>
    <property type="molecule type" value="Genomic_DNA"/>
</dbReference>
<organism evidence="3 4">
    <name type="scientific">Subdoligranulum variabile</name>
    <dbReference type="NCBI Taxonomy" id="214851"/>
    <lineage>
        <taxon>Bacteria</taxon>
        <taxon>Bacillati</taxon>
        <taxon>Bacillota</taxon>
        <taxon>Clostridia</taxon>
        <taxon>Eubacteriales</taxon>
        <taxon>Oscillospiraceae</taxon>
        <taxon>Subdoligranulum</taxon>
    </lineage>
</organism>
<dbReference type="Proteomes" id="UP000782880">
    <property type="component" value="Unassembled WGS sequence"/>
</dbReference>
<dbReference type="PANTHER" id="PTHR46558:SF11">
    <property type="entry name" value="HTH-TYPE TRANSCRIPTIONAL REGULATOR XRE"/>
    <property type="match status" value="1"/>
</dbReference>
<protein>
    <submittedName>
        <fullName evidence="3">Helix-turn-helix transcriptional regulator</fullName>
    </submittedName>
</protein>
<proteinExistence type="predicted"/>
<evidence type="ECO:0000313" key="3">
    <source>
        <dbReference type="EMBL" id="HJG28887.1"/>
    </source>
</evidence>
<reference evidence="3" key="1">
    <citation type="journal article" date="2021" name="PeerJ">
        <title>Extensive microbial diversity within the chicken gut microbiome revealed by metagenomics and culture.</title>
        <authorList>
            <person name="Gilroy R."/>
            <person name="Ravi A."/>
            <person name="Getino M."/>
            <person name="Pursley I."/>
            <person name="Horton D.L."/>
            <person name="Alikhan N.F."/>
            <person name="Baker D."/>
            <person name="Gharbi K."/>
            <person name="Hall N."/>
            <person name="Watson M."/>
            <person name="Adriaenssens E.M."/>
            <person name="Foster-Nyarko E."/>
            <person name="Jarju S."/>
            <person name="Secka A."/>
            <person name="Antonio M."/>
            <person name="Oren A."/>
            <person name="Chaudhuri R.R."/>
            <person name="La Ragione R."/>
            <person name="Hildebrand F."/>
            <person name="Pallen M.J."/>
        </authorList>
    </citation>
    <scope>NUCLEOTIDE SEQUENCE</scope>
    <source>
        <strain evidence="3">ChiBcec21-2208</strain>
    </source>
</reference>
<evidence type="ECO:0000259" key="2">
    <source>
        <dbReference type="PROSITE" id="PS50943"/>
    </source>
</evidence>
<dbReference type="InterPro" id="IPR001387">
    <property type="entry name" value="Cro/C1-type_HTH"/>
</dbReference>
<feature type="domain" description="HTH cro/C1-type" evidence="2">
    <location>
        <begin position="9"/>
        <end position="63"/>
    </location>
</feature>
<gene>
    <name evidence="3" type="ORF">K8V20_09645</name>
</gene>
<dbReference type="PANTHER" id="PTHR46558">
    <property type="entry name" value="TRACRIPTIONAL REGULATORY PROTEIN-RELATED-RELATED"/>
    <property type="match status" value="1"/>
</dbReference>
<dbReference type="CDD" id="cd00093">
    <property type="entry name" value="HTH_XRE"/>
    <property type="match status" value="1"/>
</dbReference>
<comment type="caution">
    <text evidence="3">The sequence shown here is derived from an EMBL/GenBank/DDBJ whole genome shotgun (WGS) entry which is preliminary data.</text>
</comment>
<dbReference type="GO" id="GO:0003677">
    <property type="term" value="F:DNA binding"/>
    <property type="evidence" value="ECO:0007669"/>
    <property type="project" value="UniProtKB-KW"/>
</dbReference>
<dbReference type="InterPro" id="IPR010982">
    <property type="entry name" value="Lambda_DNA-bd_dom_sf"/>
</dbReference>
<evidence type="ECO:0000256" key="1">
    <source>
        <dbReference type="ARBA" id="ARBA00023125"/>
    </source>
</evidence>